<evidence type="ECO:0008006" key="3">
    <source>
        <dbReference type="Google" id="ProtNLM"/>
    </source>
</evidence>
<dbReference type="InterPro" id="IPR025412">
    <property type="entry name" value="DUF4304"/>
</dbReference>
<evidence type="ECO:0000313" key="2">
    <source>
        <dbReference type="Proteomes" id="UP001416858"/>
    </source>
</evidence>
<sequence length="199" mass="21781">MSVVLKDVLAVVAPRLRAHGYKGSGQNYRLVDENAVSVVNFQKSSGGERFYVNVGVQPLFVPTEGESTPDAKKIKEPECIFHTRLKPPQNAMAGWPYSVDLAEQLAADFDDLHATFVQPLMTIPGPVTEASVGDFDEHTGHPLLGARHARNFLHFARISLARGNTERAAEFSQAAIDICPERASTLLHHLKDVLARASL</sequence>
<proteinExistence type="predicted"/>
<keyword evidence="2" id="KW-1185">Reference proteome</keyword>
<organism evidence="1 2">
    <name type="scientific">Novipirellula caenicola</name>
    <dbReference type="NCBI Taxonomy" id="1536901"/>
    <lineage>
        <taxon>Bacteria</taxon>
        <taxon>Pseudomonadati</taxon>
        <taxon>Planctomycetota</taxon>
        <taxon>Planctomycetia</taxon>
        <taxon>Pirellulales</taxon>
        <taxon>Pirellulaceae</taxon>
        <taxon>Novipirellula</taxon>
    </lineage>
</organism>
<dbReference type="Proteomes" id="UP001416858">
    <property type="component" value="Unassembled WGS sequence"/>
</dbReference>
<name>A0ABP9VQ91_9BACT</name>
<accession>A0ABP9VQ91</accession>
<evidence type="ECO:0000313" key="1">
    <source>
        <dbReference type="EMBL" id="GAA5505912.1"/>
    </source>
</evidence>
<comment type="caution">
    <text evidence="1">The sequence shown here is derived from an EMBL/GenBank/DDBJ whole genome shotgun (WGS) entry which is preliminary data.</text>
</comment>
<dbReference type="EMBL" id="BAABRO010000002">
    <property type="protein sequence ID" value="GAA5505912.1"/>
    <property type="molecule type" value="Genomic_DNA"/>
</dbReference>
<protein>
    <recommendedName>
        <fullName evidence="3">DUF4304 domain-containing protein</fullName>
    </recommendedName>
</protein>
<dbReference type="Pfam" id="PF14137">
    <property type="entry name" value="DUF4304"/>
    <property type="match status" value="1"/>
</dbReference>
<reference evidence="1 2" key="1">
    <citation type="submission" date="2024-02" db="EMBL/GenBank/DDBJ databases">
        <title>Rhodopirellula caenicola NBRC 110016.</title>
        <authorList>
            <person name="Ichikawa N."/>
            <person name="Katano-Makiyama Y."/>
            <person name="Hidaka K."/>
        </authorList>
    </citation>
    <scope>NUCLEOTIDE SEQUENCE [LARGE SCALE GENOMIC DNA]</scope>
    <source>
        <strain evidence="1 2">NBRC 110016</strain>
    </source>
</reference>
<gene>
    <name evidence="1" type="ORF">Rcae01_01362</name>
</gene>